<feature type="domain" description="MI" evidence="7">
    <location>
        <begin position="150"/>
        <end position="271"/>
    </location>
</feature>
<dbReference type="Proteomes" id="UP001140206">
    <property type="component" value="Chromosome 1"/>
</dbReference>
<keyword evidence="5" id="KW-0508">mRNA splicing</keyword>
<evidence type="ECO:0000256" key="4">
    <source>
        <dbReference type="ARBA" id="ARBA00022845"/>
    </source>
</evidence>
<evidence type="ECO:0000256" key="3">
    <source>
        <dbReference type="ARBA" id="ARBA00022664"/>
    </source>
</evidence>
<dbReference type="InterPro" id="IPR016024">
    <property type="entry name" value="ARM-type_fold"/>
</dbReference>
<keyword evidence="6" id="KW-0539">Nucleus</keyword>
<dbReference type="Pfam" id="PF02847">
    <property type="entry name" value="MA3"/>
    <property type="match status" value="1"/>
</dbReference>
<dbReference type="AlphaFoldDB" id="A0AAV8GIC6"/>
<dbReference type="GO" id="GO:0003723">
    <property type="term" value="F:RNA binding"/>
    <property type="evidence" value="ECO:0007669"/>
    <property type="project" value="TreeGrafter"/>
</dbReference>
<reference evidence="8" key="1">
    <citation type="submission" date="2022-08" db="EMBL/GenBank/DDBJ databases">
        <authorList>
            <person name="Marques A."/>
        </authorList>
    </citation>
    <scope>NUCLEOTIDE SEQUENCE</scope>
    <source>
        <strain evidence="8">RhyPub2mFocal</strain>
        <tissue evidence="8">Leaves</tissue>
    </source>
</reference>
<dbReference type="SMART" id="SM00544">
    <property type="entry name" value="MA3"/>
    <property type="match status" value="1"/>
</dbReference>
<dbReference type="PANTHER" id="PTHR18034:SF3">
    <property type="entry name" value="PRE-MRNA-SPLICING FACTOR CWC22 HOMOLOG"/>
    <property type="match status" value="1"/>
</dbReference>
<organism evidence="8 9">
    <name type="scientific">Rhynchospora pubera</name>
    <dbReference type="NCBI Taxonomy" id="906938"/>
    <lineage>
        <taxon>Eukaryota</taxon>
        <taxon>Viridiplantae</taxon>
        <taxon>Streptophyta</taxon>
        <taxon>Embryophyta</taxon>
        <taxon>Tracheophyta</taxon>
        <taxon>Spermatophyta</taxon>
        <taxon>Magnoliopsida</taxon>
        <taxon>Liliopsida</taxon>
        <taxon>Poales</taxon>
        <taxon>Cyperaceae</taxon>
        <taxon>Cyperoideae</taxon>
        <taxon>Rhynchosporeae</taxon>
        <taxon>Rhynchospora</taxon>
    </lineage>
</organism>
<protein>
    <submittedName>
        <fullName evidence="8">Pre-mRNA-splicing factor CWC22-like protein</fullName>
    </submittedName>
</protein>
<evidence type="ECO:0000256" key="2">
    <source>
        <dbReference type="ARBA" id="ARBA00006856"/>
    </source>
</evidence>
<keyword evidence="9" id="KW-1185">Reference proteome</keyword>
<dbReference type="InterPro" id="IPR050781">
    <property type="entry name" value="CWC22_splicing_factor"/>
</dbReference>
<name>A0AAV8GIC6_9POAL</name>
<comment type="similarity">
    <text evidence="2">Belongs to the CWC22 family.</text>
</comment>
<dbReference type="Gene3D" id="1.25.40.180">
    <property type="match status" value="2"/>
</dbReference>
<evidence type="ECO:0000259" key="7">
    <source>
        <dbReference type="PROSITE" id="PS51366"/>
    </source>
</evidence>
<gene>
    <name evidence="8" type="ORF">LUZ62_017285</name>
</gene>
<accession>A0AAV8GIC6</accession>
<evidence type="ECO:0000256" key="1">
    <source>
        <dbReference type="ARBA" id="ARBA00004123"/>
    </source>
</evidence>
<evidence type="ECO:0000256" key="5">
    <source>
        <dbReference type="ARBA" id="ARBA00023187"/>
    </source>
</evidence>
<proteinExistence type="inferred from homology"/>
<evidence type="ECO:0000313" key="9">
    <source>
        <dbReference type="Proteomes" id="UP001140206"/>
    </source>
</evidence>
<dbReference type="GO" id="GO:0000398">
    <property type="term" value="P:mRNA splicing, via spliceosome"/>
    <property type="evidence" value="ECO:0007669"/>
    <property type="project" value="TreeGrafter"/>
</dbReference>
<dbReference type="GO" id="GO:0071013">
    <property type="term" value="C:catalytic step 2 spliceosome"/>
    <property type="evidence" value="ECO:0007669"/>
    <property type="project" value="TreeGrafter"/>
</dbReference>
<evidence type="ECO:0000313" key="8">
    <source>
        <dbReference type="EMBL" id="KAJ4804719.1"/>
    </source>
</evidence>
<keyword evidence="3" id="KW-0507">mRNA processing</keyword>
<dbReference type="EMBL" id="JAMFTS010000001">
    <property type="protein sequence ID" value="KAJ4804719.1"/>
    <property type="molecule type" value="Genomic_DNA"/>
</dbReference>
<dbReference type="InterPro" id="IPR003891">
    <property type="entry name" value="Initiation_fac_eIF4g_MI"/>
</dbReference>
<dbReference type="PROSITE" id="PS51366">
    <property type="entry name" value="MI"/>
    <property type="match status" value="1"/>
</dbReference>
<comment type="caution">
    <text evidence="8">The sequence shown here is derived from an EMBL/GenBank/DDBJ whole genome shotgun (WGS) entry which is preliminary data.</text>
</comment>
<dbReference type="PANTHER" id="PTHR18034">
    <property type="entry name" value="CELL CYCLE CONTROL PROTEIN CWF22-RELATED"/>
    <property type="match status" value="1"/>
</dbReference>
<dbReference type="GO" id="GO:0006417">
    <property type="term" value="P:regulation of translation"/>
    <property type="evidence" value="ECO:0007669"/>
    <property type="project" value="UniProtKB-KW"/>
</dbReference>
<comment type="subcellular location">
    <subcellularLocation>
        <location evidence="1">Nucleus</location>
    </subcellularLocation>
</comment>
<dbReference type="SUPFAM" id="SSF48371">
    <property type="entry name" value="ARM repeat"/>
    <property type="match status" value="1"/>
</dbReference>
<evidence type="ECO:0000256" key="6">
    <source>
        <dbReference type="ARBA" id="ARBA00023242"/>
    </source>
</evidence>
<keyword evidence="4" id="KW-0810">Translation regulation</keyword>
<sequence>MMRDFQDKSSEAFQRLSWDALRNSINSLGRGLFCRSCIKSQLVSPAFTDVLAALVSLVNTKFPQVGKLLLTRIVLQLKRACKRNDMRQLLAATNVEVAVGFVKECGALLQDITSLCLRGVFERFRGILHEGEISKRVQFLIEGLFAIRKAKFQGSQLFVTNLILLSKNIRSLMRSLLMITWILRPTLMELCIMLLECCSQERTYLPYYGLLGQRLCMINKVHQENFEKCFVQQYSMIHRLETNKLLNVAKFFSHLFGTDALPWHVLAYIRLTEEDTTLSSRIFIKILFQELSKQLGLWLLKKRLEDPTMEDSFESIFPKDDPNSTQFAINFYTSIGLGGLTERLRDNLKSLPQQVPATAPLESWGQFGLMLVGLTTNLIKSWNQSVSVQKLTVAERGISLFWFISSSFWGL</sequence>